<keyword evidence="14" id="KW-1185">Reference proteome</keyword>
<dbReference type="InterPro" id="IPR000089">
    <property type="entry name" value="Biotin_lipoyl"/>
</dbReference>
<dbReference type="InterPro" id="IPR005479">
    <property type="entry name" value="CPAse_ATP-bd"/>
</dbReference>
<evidence type="ECO:0000259" key="10">
    <source>
        <dbReference type="PROSITE" id="PS50968"/>
    </source>
</evidence>
<comment type="caution">
    <text evidence="13">The sequence shown here is derived from an EMBL/GenBank/DDBJ whole genome shotgun (WGS) entry which is preliminary data.</text>
</comment>
<keyword evidence="6" id="KW-0809">Transit peptide</keyword>
<dbReference type="GeneID" id="39593152"/>
<evidence type="ECO:0000313" key="13">
    <source>
        <dbReference type="EMBL" id="RSH81172.1"/>
    </source>
</evidence>
<dbReference type="GO" id="GO:0005524">
    <property type="term" value="F:ATP binding"/>
    <property type="evidence" value="ECO:0007669"/>
    <property type="project" value="UniProtKB-UniRule"/>
</dbReference>
<evidence type="ECO:0000313" key="14">
    <source>
        <dbReference type="Proteomes" id="UP000279236"/>
    </source>
</evidence>
<evidence type="ECO:0008006" key="15">
    <source>
        <dbReference type="Google" id="ProtNLM"/>
    </source>
</evidence>
<dbReference type="SUPFAM" id="SSF52440">
    <property type="entry name" value="PreATP-grasp domain"/>
    <property type="match status" value="1"/>
</dbReference>
<dbReference type="PROSITE" id="PS50968">
    <property type="entry name" value="BIOTINYL_LIPOYL"/>
    <property type="match status" value="1"/>
</dbReference>
<evidence type="ECO:0000256" key="8">
    <source>
        <dbReference type="ARBA" id="ARBA00023267"/>
    </source>
</evidence>
<comment type="cofactor">
    <cofactor evidence="1">
        <name>biotin</name>
        <dbReference type="ChEBI" id="CHEBI:57586"/>
    </cofactor>
</comment>
<evidence type="ECO:0000259" key="11">
    <source>
        <dbReference type="PROSITE" id="PS50975"/>
    </source>
</evidence>
<keyword evidence="4 9" id="KW-0547">Nucleotide-binding</keyword>
<keyword evidence="3" id="KW-0436">Ligase</keyword>
<dbReference type="PROSITE" id="PS50975">
    <property type="entry name" value="ATP_GRASP"/>
    <property type="match status" value="1"/>
</dbReference>
<protein>
    <recommendedName>
        <fullName evidence="15">Methylcrotonoyl-CoA carboxylase subunit alpha, mitochondrial</fullName>
    </recommendedName>
</protein>
<dbReference type="Pfam" id="PF00364">
    <property type="entry name" value="Biotin_lipoyl"/>
    <property type="match status" value="1"/>
</dbReference>
<evidence type="ECO:0000256" key="6">
    <source>
        <dbReference type="ARBA" id="ARBA00022946"/>
    </source>
</evidence>
<dbReference type="PROSITE" id="PS00866">
    <property type="entry name" value="CPSASE_1"/>
    <property type="match status" value="1"/>
</dbReference>
<dbReference type="InterPro" id="IPR011761">
    <property type="entry name" value="ATP-grasp"/>
</dbReference>
<dbReference type="FunFam" id="3.40.50.20:FF:000010">
    <property type="entry name" value="Propionyl-CoA carboxylase subunit alpha"/>
    <property type="match status" value="1"/>
</dbReference>
<dbReference type="InterPro" id="IPR011053">
    <property type="entry name" value="Single_hybrid_motif"/>
</dbReference>
<gene>
    <name evidence="13" type="ORF">EHS24_008609</name>
</gene>
<dbReference type="OrthoDB" id="196847at2759"/>
<dbReference type="EMBL" id="RSCE01000007">
    <property type="protein sequence ID" value="RSH81172.1"/>
    <property type="molecule type" value="Genomic_DNA"/>
</dbReference>
<dbReference type="SMART" id="SM00878">
    <property type="entry name" value="Biotin_carb_C"/>
    <property type="match status" value="1"/>
</dbReference>
<evidence type="ECO:0000256" key="1">
    <source>
        <dbReference type="ARBA" id="ARBA00001953"/>
    </source>
</evidence>
<dbReference type="PROSITE" id="PS00867">
    <property type="entry name" value="CPSASE_2"/>
    <property type="match status" value="1"/>
</dbReference>
<evidence type="ECO:0000256" key="5">
    <source>
        <dbReference type="ARBA" id="ARBA00022840"/>
    </source>
</evidence>
<dbReference type="InterPro" id="IPR005481">
    <property type="entry name" value="BC-like_N"/>
</dbReference>
<proteinExistence type="predicted"/>
<dbReference type="Gene3D" id="2.40.50.100">
    <property type="match status" value="1"/>
</dbReference>
<evidence type="ECO:0000259" key="12">
    <source>
        <dbReference type="PROSITE" id="PS50979"/>
    </source>
</evidence>
<dbReference type="InterPro" id="IPR005482">
    <property type="entry name" value="Biotin_COase_C"/>
</dbReference>
<dbReference type="InterPro" id="IPR016185">
    <property type="entry name" value="PreATP-grasp_dom_sf"/>
</dbReference>
<dbReference type="CDD" id="cd06850">
    <property type="entry name" value="biotinyl_domain"/>
    <property type="match status" value="1"/>
</dbReference>
<feature type="domain" description="Lipoyl-binding" evidence="10">
    <location>
        <begin position="645"/>
        <end position="721"/>
    </location>
</feature>
<dbReference type="InterPro" id="IPR011764">
    <property type="entry name" value="Biotin_carboxylation_dom"/>
</dbReference>
<feature type="domain" description="ATP-grasp" evidence="11">
    <location>
        <begin position="178"/>
        <end position="376"/>
    </location>
</feature>
<feature type="domain" description="Biotin carboxylation" evidence="12">
    <location>
        <begin position="62"/>
        <end position="505"/>
    </location>
</feature>
<dbReference type="FunFam" id="3.30.1490.20:FF:000003">
    <property type="entry name" value="acetyl-CoA carboxylase isoform X1"/>
    <property type="match status" value="1"/>
</dbReference>
<keyword evidence="7" id="KW-0496">Mitochondrion</keyword>
<dbReference type="SUPFAM" id="SSF51246">
    <property type="entry name" value="Rudiment single hybrid motif"/>
    <property type="match status" value="1"/>
</dbReference>
<evidence type="ECO:0000256" key="7">
    <source>
        <dbReference type="ARBA" id="ARBA00023128"/>
    </source>
</evidence>
<dbReference type="AlphaFoldDB" id="A0A427XQL7"/>
<evidence type="ECO:0000256" key="4">
    <source>
        <dbReference type="ARBA" id="ARBA00022741"/>
    </source>
</evidence>
<dbReference type="Pfam" id="PF02786">
    <property type="entry name" value="CPSase_L_D2"/>
    <property type="match status" value="1"/>
</dbReference>
<keyword evidence="5 9" id="KW-0067">ATP-binding</keyword>
<organism evidence="13 14">
    <name type="scientific">Apiotrichum porosum</name>
    <dbReference type="NCBI Taxonomy" id="105984"/>
    <lineage>
        <taxon>Eukaryota</taxon>
        <taxon>Fungi</taxon>
        <taxon>Dikarya</taxon>
        <taxon>Basidiomycota</taxon>
        <taxon>Agaricomycotina</taxon>
        <taxon>Tremellomycetes</taxon>
        <taxon>Trichosporonales</taxon>
        <taxon>Trichosporonaceae</taxon>
        <taxon>Apiotrichum</taxon>
    </lineage>
</organism>
<dbReference type="STRING" id="105984.A0A427XQL7"/>
<dbReference type="GO" id="GO:0004485">
    <property type="term" value="F:methylcrotonoyl-CoA carboxylase activity"/>
    <property type="evidence" value="ECO:0007669"/>
    <property type="project" value="TreeGrafter"/>
</dbReference>
<evidence type="ECO:0000256" key="9">
    <source>
        <dbReference type="PROSITE-ProRule" id="PRU00409"/>
    </source>
</evidence>
<name>A0A427XQL7_9TREE</name>
<keyword evidence="8" id="KW-0092">Biotin</keyword>
<dbReference type="InterPro" id="IPR011054">
    <property type="entry name" value="Rudment_hybrid_motif"/>
</dbReference>
<dbReference type="PROSITE" id="PS50979">
    <property type="entry name" value="BC"/>
    <property type="match status" value="1"/>
</dbReference>
<accession>A0A427XQL7</accession>
<evidence type="ECO:0000256" key="2">
    <source>
        <dbReference type="ARBA" id="ARBA00004305"/>
    </source>
</evidence>
<dbReference type="Proteomes" id="UP000279236">
    <property type="component" value="Unassembled WGS sequence"/>
</dbReference>
<dbReference type="FunFam" id="2.40.50.100:FF:000003">
    <property type="entry name" value="Acetyl-CoA carboxylase biotin carboxyl carrier protein"/>
    <property type="match status" value="1"/>
</dbReference>
<sequence length="727" mass="77844">MLRSLSRVRARTPLVAAATARRARPLVPTVVSRRQYATPAAASASTTAAPVVNYEPAKEAKHLKKVLIANRGEIACRVIRTARKLGIRTVAVYSDADKDCLHVEMAYHIGPAPAAESYLVKDKLLAVAAASGADAIHPGYGFLSESPPFAAAVSAAGMKFIGPPAEAIRAMGSKRESKEIMVAAGVPCVPGYHGAEQAEDVLCKAAADVGFPLLIKPTHGGGGKGMRVVRKMDDFVEELRSAQREAAKSFGNDEVLLERWLERPRHIEVQVFADTQGNCVSLWERDCSVQRRHQKIIEEAPAPGLSAAIKQDLAEKAVAAAKAVNYVGAGTVEFIMDAESGEFFFMEMNTRLQVEHPVTEEVTGVDLVAWQFAVAAGNPLPMTQAEIPCIGHAFEARIYAERPESNFLPDAGRLIHTAAPRDAPHRLDTGFREGDDVSSYYDPMIAKLIVHGRDRAEALAMLRSALDQYQVVGPSTNVDFLRVVAAHPKFAAGPVETNFIPEHHDELFPPKVVPAEVLAQAALSIAHHEPSQGEGAWGSLPGRRFTDSSAHNYHFDEGEVVVRQRPDFSYDITVSGAAAAEGTPASPATELHATVKRTGEHELVTQFAGSHGTATVIPHGPKLHIFTPEAQYVLRRRGAEVEGEETGAGAGSDALTSPMPATVIDVRVKPGDTVTEGQVCAVLESMKMEINIRAGRDGKIAAVNVGKGQAVEEGAVLVALEPVEEAK</sequence>
<dbReference type="PANTHER" id="PTHR18866">
    <property type="entry name" value="CARBOXYLASE:PYRUVATE/ACETYL-COA/PROPIONYL-COA CARBOXYLASE"/>
    <property type="match status" value="1"/>
</dbReference>
<evidence type="ECO:0000256" key="3">
    <source>
        <dbReference type="ARBA" id="ARBA00022598"/>
    </source>
</evidence>
<dbReference type="SUPFAM" id="SSF51230">
    <property type="entry name" value="Single hybrid motif"/>
    <property type="match status" value="1"/>
</dbReference>
<dbReference type="InterPro" id="IPR050856">
    <property type="entry name" value="Biotin_carboxylase_complex"/>
</dbReference>
<dbReference type="SUPFAM" id="SSF56059">
    <property type="entry name" value="Glutathione synthetase ATP-binding domain-like"/>
    <property type="match status" value="1"/>
</dbReference>
<dbReference type="PANTHER" id="PTHR18866:SF33">
    <property type="entry name" value="METHYLCROTONOYL-COA CARBOXYLASE SUBUNIT ALPHA, MITOCHONDRIAL-RELATED"/>
    <property type="match status" value="1"/>
</dbReference>
<dbReference type="Pfam" id="PF02785">
    <property type="entry name" value="Biotin_carb_C"/>
    <property type="match status" value="1"/>
</dbReference>
<dbReference type="Pfam" id="PF00289">
    <property type="entry name" value="Biotin_carb_N"/>
    <property type="match status" value="1"/>
</dbReference>
<dbReference type="GO" id="GO:0005759">
    <property type="term" value="C:mitochondrial matrix"/>
    <property type="evidence" value="ECO:0007669"/>
    <property type="project" value="UniProtKB-SubCell"/>
</dbReference>
<dbReference type="Gene3D" id="3.30.470.20">
    <property type="entry name" value="ATP-grasp fold, B domain"/>
    <property type="match status" value="1"/>
</dbReference>
<dbReference type="FunFam" id="3.30.470.20:FF:000028">
    <property type="entry name" value="Methylcrotonoyl-CoA carboxylase subunit alpha, mitochondrial"/>
    <property type="match status" value="1"/>
</dbReference>
<comment type="subcellular location">
    <subcellularLocation>
        <location evidence="2">Mitochondrion matrix</location>
    </subcellularLocation>
</comment>
<dbReference type="RefSeq" id="XP_028475891.1">
    <property type="nucleotide sequence ID" value="XM_028623917.1"/>
</dbReference>
<dbReference type="GO" id="GO:0046872">
    <property type="term" value="F:metal ion binding"/>
    <property type="evidence" value="ECO:0007669"/>
    <property type="project" value="InterPro"/>
</dbReference>
<reference evidence="13 14" key="1">
    <citation type="submission" date="2018-11" db="EMBL/GenBank/DDBJ databases">
        <title>Genome sequence of Apiotrichum porosum DSM 27194.</title>
        <authorList>
            <person name="Aliyu H."/>
            <person name="Gorte O."/>
            <person name="Ochsenreither K."/>
        </authorList>
    </citation>
    <scope>NUCLEOTIDE SEQUENCE [LARGE SCALE GENOMIC DNA]</scope>
    <source>
        <strain evidence="13 14">DSM 27194</strain>
    </source>
</reference>